<accession>A0A2G0CD28</accession>
<feature type="region of interest" description="Disordered" evidence="1">
    <location>
        <begin position="666"/>
        <end position="685"/>
    </location>
</feature>
<dbReference type="SUPFAM" id="SSF82171">
    <property type="entry name" value="DPP6 N-terminal domain-like"/>
    <property type="match status" value="1"/>
</dbReference>
<protein>
    <submittedName>
        <fullName evidence="3">Uncharacterized protein</fullName>
    </submittedName>
</protein>
<dbReference type="PANTHER" id="PTHR36842">
    <property type="entry name" value="PROTEIN TOLB HOMOLOG"/>
    <property type="match status" value="1"/>
</dbReference>
<feature type="signal peptide" evidence="2">
    <location>
        <begin position="1"/>
        <end position="20"/>
    </location>
</feature>
<proteinExistence type="predicted"/>
<dbReference type="Proteomes" id="UP000226437">
    <property type="component" value="Unassembled WGS sequence"/>
</dbReference>
<comment type="caution">
    <text evidence="3">The sequence shown here is derived from an EMBL/GenBank/DDBJ whole genome shotgun (WGS) entry which is preliminary data.</text>
</comment>
<feature type="chain" id="PRO_5013753363" evidence="2">
    <location>
        <begin position="21"/>
        <end position="1199"/>
    </location>
</feature>
<dbReference type="Gene3D" id="2.120.10.30">
    <property type="entry name" value="TolB, C-terminal domain"/>
    <property type="match status" value="1"/>
</dbReference>
<dbReference type="RefSeq" id="WP_099107158.1">
    <property type="nucleotide sequence ID" value="NZ_JAATJF010000003.1"/>
</dbReference>
<keyword evidence="4" id="KW-1185">Reference proteome</keyword>
<evidence type="ECO:0000313" key="3">
    <source>
        <dbReference type="EMBL" id="PHK97884.1"/>
    </source>
</evidence>
<name>A0A2G0CD28_9BACT</name>
<dbReference type="EMBL" id="PDLO01000006">
    <property type="protein sequence ID" value="PHK97884.1"/>
    <property type="molecule type" value="Genomic_DNA"/>
</dbReference>
<dbReference type="InterPro" id="IPR011042">
    <property type="entry name" value="6-blade_b-propeller_TolB-like"/>
</dbReference>
<evidence type="ECO:0000256" key="1">
    <source>
        <dbReference type="SAM" id="MobiDB-lite"/>
    </source>
</evidence>
<organism evidence="3 4">
    <name type="scientific">Neolewinella marina</name>
    <dbReference type="NCBI Taxonomy" id="438751"/>
    <lineage>
        <taxon>Bacteria</taxon>
        <taxon>Pseudomonadati</taxon>
        <taxon>Bacteroidota</taxon>
        <taxon>Saprospiria</taxon>
        <taxon>Saprospirales</taxon>
        <taxon>Lewinellaceae</taxon>
        <taxon>Neolewinella</taxon>
    </lineage>
</organism>
<evidence type="ECO:0000256" key="2">
    <source>
        <dbReference type="SAM" id="SignalP"/>
    </source>
</evidence>
<dbReference type="Gene3D" id="2.40.160.50">
    <property type="entry name" value="membrane protein fhac: a member of the omp85/tpsb transporter family"/>
    <property type="match status" value="1"/>
</dbReference>
<keyword evidence="2" id="KW-0732">Signal</keyword>
<feature type="region of interest" description="Disordered" evidence="1">
    <location>
        <begin position="694"/>
        <end position="756"/>
    </location>
</feature>
<evidence type="ECO:0000313" key="4">
    <source>
        <dbReference type="Proteomes" id="UP000226437"/>
    </source>
</evidence>
<dbReference type="AlphaFoldDB" id="A0A2G0CD28"/>
<reference evidence="3 4" key="1">
    <citation type="submission" date="2017-10" db="EMBL/GenBank/DDBJ databases">
        <title>The draft genome sequence of Lewinella marina KCTC 32374.</title>
        <authorList>
            <person name="Wang K."/>
        </authorList>
    </citation>
    <scope>NUCLEOTIDE SEQUENCE [LARGE SCALE GENOMIC DNA]</scope>
    <source>
        <strain evidence="3 4">MKG-38</strain>
    </source>
</reference>
<dbReference type="OrthoDB" id="9760276at2"/>
<sequence length="1199" mass="136252">MRLPLFLLACLVLTALSAQTSRVEFGKNRVQYHDDFEEWEKYESDNFITYWYGNNQGVGQAVVQLAEYDFAYIQKMLESRLNEKVQLITYRDITDVKQSNIGSEEVFELTGNQSLRTNTSYISGTEAKFLGNKAFVYFNGDHTDLRRQVREAMASVYIEQLLYGSTVQEVVQNAVLLNLPPWFKPGLVAYLGQDWSSELDDQLRDLMATGEYEDFNDLAADYPRLAGHSFWYYIAENLGKPTVSNLLYLTRINRSVENGFLYVLGSNYETVLYNWLEFYRNRFTEDSRGRTTPTDDLLTIPNKKQLPVTQLKVSPDGRRIAYVLNEIGKYRVYLQDVETGEREVIHKGGQRNLLQATDYNYPLIDFSPTNQEVAIMYEHRDQPKLLLYDLNTGKSTTDILGIRLDRVLSLKYYDPSNFLISAMADGFTDIYTYFPASRQAVKITNDFWDDLDATPVNVRGRKGVVFASNRPDTSLLPQRLDTLLPIGRYDLFYYDLENKPGELVRITNTPLANERQPAPVDGEHFAYLSDANGIYNRYQAHLEDYIHHYEQRIYLQDGTQIVLHGDSTLEKLDTALIDSISIYPVIKERAVTEATTNYGTNLLTLDGSSKLPVGVESFIVNGATAVRRFTFDTTTTVSLTPTAYRRRSYRAAGQVVPQFTNVVKGSPDRVMRPNRRNPLIESDDEGLLFQTRFQDTVPPPPAVPDPAEDLLAEPPVSDNRPAPGAAPDTTGTRPPLTVVGTPRQQRRQQEAAAGAGTVFRSERPVPQLNRTYQFRPGRVTSYRTTFRLNYVKTTVDNEPLFNGMNVFAANPDGYTQQPVGILIKGNVMDLLEDYTITGGIRVPTSFNGTEYFLTGSDLKHRLDRTYSFYRRNRRAQEGIYNTSTFLNGPRLVEENTLMAQYGLRYPLDIFRSLRAYATLRRDRVQTLSTELAALQSEPLSTERVGLRLEYVFDNTINLGTNLRMGTRYKVYGDVFKSFNISFDEGLDSQFEPGLLGIVGIDARHYERILKRSVLAFRVAAATNYGRQKILYYLGGADNSVVNNFNQSIPTPQTGEFVFQDLANPLRGFDINIRNGGTYTLANAELRVPAFTYLFDNLRSAFLRDFQIVGFFDVGTAWAGKNPFDEDNPVNITEYPDQNASGYSPVRVRVRRFREPIVYGYGGGVRTTLFGYFLRADYAWGVETGNVQPAKLHVSLGLDF</sequence>
<gene>
    <name evidence="3" type="ORF">CGL56_13810</name>
</gene>